<dbReference type="EMBL" id="PKFO01000005">
    <property type="protein sequence ID" value="PVH21246.1"/>
    <property type="molecule type" value="Genomic_DNA"/>
</dbReference>
<dbReference type="PANTHER" id="PTHR36826:SF1">
    <property type="entry name" value="PROTEIN ECM13"/>
    <property type="match status" value="1"/>
</dbReference>
<organism evidence="2 3">
    <name type="scientific">Candidozyma haemuli</name>
    <dbReference type="NCBI Taxonomy" id="45357"/>
    <lineage>
        <taxon>Eukaryota</taxon>
        <taxon>Fungi</taxon>
        <taxon>Dikarya</taxon>
        <taxon>Ascomycota</taxon>
        <taxon>Saccharomycotina</taxon>
        <taxon>Pichiomycetes</taxon>
        <taxon>Metschnikowiaceae</taxon>
        <taxon>Candidozyma</taxon>
    </lineage>
</organism>
<keyword evidence="3" id="KW-1185">Reference proteome</keyword>
<reference evidence="2 3" key="1">
    <citation type="submission" date="2017-12" db="EMBL/GenBank/DDBJ databases">
        <title>Genome Sequence of a Multidrug-Resistant Candida haemulonii Isolate from a Patient with Chronic Leg Ulcers in Israel.</title>
        <authorList>
            <person name="Chow N.A."/>
            <person name="Gade L."/>
            <person name="Batra D."/>
            <person name="Rowe L.A."/>
            <person name="Ben-Ami R."/>
            <person name="Loparev V.N."/>
            <person name="Litvintseva A.P."/>
        </authorList>
    </citation>
    <scope>NUCLEOTIDE SEQUENCE [LARGE SCALE GENOMIC DNA]</scope>
    <source>
        <strain evidence="2 3">B11899</strain>
    </source>
</reference>
<gene>
    <name evidence="2" type="ORF">CXQ85_000215</name>
</gene>
<dbReference type="Proteomes" id="UP000244309">
    <property type="component" value="Unassembled WGS sequence"/>
</dbReference>
<name>A0A2V1AUP8_9ASCO</name>
<accession>A0A2V1AUP8</accession>
<dbReference type="VEuPathDB" id="FungiDB:CXQ85_000215"/>
<feature type="compositionally biased region" description="Acidic residues" evidence="1">
    <location>
        <begin position="118"/>
        <end position="139"/>
    </location>
</feature>
<feature type="region of interest" description="Disordered" evidence="1">
    <location>
        <begin position="113"/>
        <end position="146"/>
    </location>
</feature>
<dbReference type="InterPro" id="IPR037738">
    <property type="entry name" value="Ecm13-like"/>
</dbReference>
<evidence type="ECO:0000313" key="3">
    <source>
        <dbReference type="Proteomes" id="UP000244309"/>
    </source>
</evidence>
<proteinExistence type="predicted"/>
<dbReference type="PANTHER" id="PTHR36826">
    <property type="entry name" value="PROTEIN ECM13"/>
    <property type="match status" value="1"/>
</dbReference>
<dbReference type="RefSeq" id="XP_025342186.1">
    <property type="nucleotide sequence ID" value="XM_025483971.1"/>
</dbReference>
<protein>
    <submittedName>
        <fullName evidence="2">Uncharacterized protein</fullName>
    </submittedName>
</protein>
<evidence type="ECO:0000256" key="1">
    <source>
        <dbReference type="SAM" id="MobiDB-lite"/>
    </source>
</evidence>
<feature type="region of interest" description="Disordered" evidence="1">
    <location>
        <begin position="170"/>
        <end position="193"/>
    </location>
</feature>
<dbReference type="STRING" id="45357.A0A2V1AUP8"/>
<dbReference type="OrthoDB" id="5431245at2759"/>
<dbReference type="GeneID" id="37005548"/>
<feature type="region of interest" description="Disordered" evidence="1">
    <location>
        <begin position="49"/>
        <end position="75"/>
    </location>
</feature>
<evidence type="ECO:0000313" key="2">
    <source>
        <dbReference type="EMBL" id="PVH21246.1"/>
    </source>
</evidence>
<sequence>MSFAESYVLASKVRSKLTREASNPKTSLRSLVLQANMLDNLMDHIASETEKKKAAQASHTAPRVSFSLPEKPKMPVVAGPSVTEYEIDYDSASDSDDDYEDYAISTDASHAVYYSGSDSEDDSEDDYYYSSDEEEEDDDYHLTPSSSYRQLPAIDLSDMNLHRSLSVIEEENEEMPELARSSSVSDSDSEIEDIPPSTSVNMADEDHLVHEHPAPKSPATATPADNVSLVTHPHIVRHSRHNAVYSMEHVF</sequence>
<comment type="caution">
    <text evidence="2">The sequence shown here is derived from an EMBL/GenBank/DDBJ whole genome shotgun (WGS) entry which is preliminary data.</text>
</comment>
<dbReference type="AlphaFoldDB" id="A0A2V1AUP8"/>